<keyword evidence="2" id="KW-0472">Membrane</keyword>
<feature type="region of interest" description="Disordered" evidence="1">
    <location>
        <begin position="114"/>
        <end position="137"/>
    </location>
</feature>
<keyword evidence="2" id="KW-0812">Transmembrane</keyword>
<protein>
    <submittedName>
        <fullName evidence="3">Uncharacterized protein</fullName>
    </submittedName>
</protein>
<sequence length="137" mass="15049">MAQAVWARSRRGAPVRARLRTSLGGEVGEGTMAALLRARAVPAALRGLVAAPRAYGTSLPVPTPPPGTEMVFHSRNQQPKYSLSNPKWFSIFFACNIGAYLGHYFYLKALMPSNPPNPPRDPDEPRPEKHMHSVDDD</sequence>
<organism evidence="3">
    <name type="scientific">Alexandrium monilatum</name>
    <dbReference type="NCBI Taxonomy" id="311494"/>
    <lineage>
        <taxon>Eukaryota</taxon>
        <taxon>Sar</taxon>
        <taxon>Alveolata</taxon>
        <taxon>Dinophyceae</taxon>
        <taxon>Gonyaulacales</taxon>
        <taxon>Pyrocystaceae</taxon>
        <taxon>Alexandrium</taxon>
    </lineage>
</organism>
<reference evidence="3" key="1">
    <citation type="submission" date="2021-01" db="EMBL/GenBank/DDBJ databases">
        <authorList>
            <person name="Corre E."/>
            <person name="Pelletier E."/>
            <person name="Niang G."/>
            <person name="Scheremetjew M."/>
            <person name="Finn R."/>
            <person name="Kale V."/>
            <person name="Holt S."/>
            <person name="Cochrane G."/>
            <person name="Meng A."/>
            <person name="Brown T."/>
            <person name="Cohen L."/>
        </authorList>
    </citation>
    <scope>NUCLEOTIDE SEQUENCE</scope>
    <source>
        <strain evidence="3">CCMP3105</strain>
    </source>
</reference>
<proteinExistence type="predicted"/>
<accession>A0A7S4V455</accession>
<name>A0A7S4V455_9DINO</name>
<dbReference type="AlphaFoldDB" id="A0A7S4V455"/>
<evidence type="ECO:0000256" key="1">
    <source>
        <dbReference type="SAM" id="MobiDB-lite"/>
    </source>
</evidence>
<evidence type="ECO:0000256" key="2">
    <source>
        <dbReference type="SAM" id="Phobius"/>
    </source>
</evidence>
<feature type="compositionally biased region" description="Basic and acidic residues" evidence="1">
    <location>
        <begin position="120"/>
        <end position="137"/>
    </location>
</feature>
<gene>
    <name evidence="3" type="ORF">AMON00008_LOCUS31685</name>
</gene>
<dbReference type="EMBL" id="HBNR01045563">
    <property type="protein sequence ID" value="CAE4606615.1"/>
    <property type="molecule type" value="Transcribed_RNA"/>
</dbReference>
<feature type="transmembrane region" description="Helical" evidence="2">
    <location>
        <begin position="88"/>
        <end position="107"/>
    </location>
</feature>
<evidence type="ECO:0000313" key="3">
    <source>
        <dbReference type="EMBL" id="CAE4606615.1"/>
    </source>
</evidence>
<keyword evidence="2" id="KW-1133">Transmembrane helix</keyword>